<sequence>MALAFLLLFFVSGYADRPLQTRGKIIAAGDTVDQIVAEETAKLMKMPGYGAVSGVIYRKGKAHEFHFGKLSNGKKPDSNTIYEIASLTKTYTGLLLSQAVYDHKINLDQDVRDYLDDKYPNLVLAGGKPITFRHLITHTAGFPVFMNCEDPAQTVAQQIACYERFTRKDFFKALKTVQLVDSSGKNYHYSSVGTQLVGYVLEQVYHMNHMELLRKYVFSRSGEEQTFSVLKQDGNPNLSIGKNSEGIPMPLVNGFHEYSAGMKSTTSSMLHYIRMYLESNDAVVKQTMERLGGNAQYGRAYAWNTYAYNGPRKMLYHNGGSLGHSSWIALYPNQKTGIFIVTNVATADSQARLNELSNRIMDRLDSSSN</sequence>
<evidence type="ECO:0000313" key="3">
    <source>
        <dbReference type="Proteomes" id="UP000248198"/>
    </source>
</evidence>
<dbReference type="EMBL" id="QKLU01000001">
    <property type="protein sequence ID" value="PYF77441.1"/>
    <property type="molecule type" value="Genomic_DNA"/>
</dbReference>
<comment type="caution">
    <text evidence="2">The sequence shown here is derived from an EMBL/GenBank/DDBJ whole genome shotgun (WGS) entry which is preliminary data.</text>
</comment>
<dbReference type="SUPFAM" id="SSF56601">
    <property type="entry name" value="beta-lactamase/transpeptidase-like"/>
    <property type="match status" value="1"/>
</dbReference>
<dbReference type="Pfam" id="PF00144">
    <property type="entry name" value="Beta-lactamase"/>
    <property type="match status" value="1"/>
</dbReference>
<dbReference type="InterPro" id="IPR001466">
    <property type="entry name" value="Beta-lactam-related"/>
</dbReference>
<gene>
    <name evidence="2" type="ORF">B0O44_101923</name>
</gene>
<evidence type="ECO:0000259" key="1">
    <source>
        <dbReference type="Pfam" id="PF00144"/>
    </source>
</evidence>
<name>A0A318UNZ9_9SPHI</name>
<feature type="domain" description="Beta-lactamase-related" evidence="1">
    <location>
        <begin position="41"/>
        <end position="348"/>
    </location>
</feature>
<organism evidence="2 3">
    <name type="scientific">Pedobacter nutrimenti</name>
    <dbReference type="NCBI Taxonomy" id="1241337"/>
    <lineage>
        <taxon>Bacteria</taxon>
        <taxon>Pseudomonadati</taxon>
        <taxon>Bacteroidota</taxon>
        <taxon>Sphingobacteriia</taxon>
        <taxon>Sphingobacteriales</taxon>
        <taxon>Sphingobacteriaceae</taxon>
        <taxon>Pedobacter</taxon>
    </lineage>
</organism>
<dbReference type="AlphaFoldDB" id="A0A318UNZ9"/>
<dbReference type="PANTHER" id="PTHR46825:SF9">
    <property type="entry name" value="BETA-LACTAMASE-RELATED DOMAIN-CONTAINING PROTEIN"/>
    <property type="match status" value="1"/>
</dbReference>
<evidence type="ECO:0000313" key="2">
    <source>
        <dbReference type="EMBL" id="PYF77441.1"/>
    </source>
</evidence>
<proteinExistence type="predicted"/>
<reference evidence="2 3" key="1">
    <citation type="submission" date="2018-06" db="EMBL/GenBank/DDBJ databases">
        <title>Genomic Encyclopedia of Archaeal and Bacterial Type Strains, Phase II (KMG-II): from individual species to whole genera.</title>
        <authorList>
            <person name="Goeker M."/>
        </authorList>
    </citation>
    <scope>NUCLEOTIDE SEQUENCE [LARGE SCALE GENOMIC DNA]</scope>
    <source>
        <strain evidence="2 3">DSM 27372</strain>
    </source>
</reference>
<protein>
    <submittedName>
        <fullName evidence="2">CubicO group peptidase (Beta-lactamase class C family)</fullName>
    </submittedName>
</protein>
<dbReference type="PANTHER" id="PTHR46825">
    <property type="entry name" value="D-ALANYL-D-ALANINE-CARBOXYPEPTIDASE/ENDOPEPTIDASE AMPH"/>
    <property type="match status" value="1"/>
</dbReference>
<keyword evidence="3" id="KW-1185">Reference proteome</keyword>
<accession>A0A318UNZ9</accession>
<dbReference type="Proteomes" id="UP000248198">
    <property type="component" value="Unassembled WGS sequence"/>
</dbReference>
<dbReference type="InterPro" id="IPR012338">
    <property type="entry name" value="Beta-lactam/transpept-like"/>
</dbReference>
<dbReference type="Gene3D" id="3.40.710.10">
    <property type="entry name" value="DD-peptidase/beta-lactamase superfamily"/>
    <property type="match status" value="1"/>
</dbReference>
<dbReference type="InterPro" id="IPR050491">
    <property type="entry name" value="AmpC-like"/>
</dbReference>